<evidence type="ECO:0000256" key="5">
    <source>
        <dbReference type="PROSITE-ProRule" id="PRU10141"/>
    </source>
</evidence>
<organism evidence="8 9">
    <name type="scientific">Roseimaritima multifibrata</name>
    <dbReference type="NCBI Taxonomy" id="1930274"/>
    <lineage>
        <taxon>Bacteria</taxon>
        <taxon>Pseudomonadati</taxon>
        <taxon>Planctomycetota</taxon>
        <taxon>Planctomycetia</taxon>
        <taxon>Pirellulales</taxon>
        <taxon>Pirellulaceae</taxon>
        <taxon>Roseimaritima</taxon>
    </lineage>
</organism>
<sequence length="911" mass="100345">MILAKPLNNRFVGNRGKSHSLGSHAFATVSLDPAEIIAAEVCWPGETIPANRQSTSVSYPPSIEYDHCQTGIPVVFNVDSTNRDRKAKLHCLAQPMRTQYTHATDCSTCSAMVAVRPHQIGCVGVCPACGESILVNAIRPLERSDREIAGVISSVSKTGIRSFDSSSGTALGDSTSRFSEGTSIGRYLLKEKLGEGGFGEVWRASDQSLHREVAIKIPRFQQNDIKRQRRFAAEAKASAGLRHPNIVPIFDADEVNGQAYIATEFVRGIPLSKVNENRPAPMTWTIEVIAKLADALHYSHEQAIVHRDIKPDNVLIDRGGEPQLLDFGLAKNIEDDGSQTIDGTVLGTPAYMAPEQARGEIQQIGPQSDQYSLGVVMFRLLTGRTPFTGSPMVVLQQINQGVTPSLGSGPLSFPSDLISICNKARAKNPKDRYSSCGEFASDCRRFLAGLPVAARPLGPLALTVRWARSNRREACLAAACLIVGPLLLAISLIGWSTATKHAAAAAQLETQTREETQRILDLEQRLERRVEEAARARDASDEAKIREQQARQDLEQETERLAAAIRKVEAANKENLESQTALSDEQQIVQDLQSKIVTVKQQVKDAVNHPPPMVQRKSTKEANGPADIKHQVTEPLNTNPNRMPPFNPEAIWVQCYWKGQVVSLRFAGMVRYRTQPIGTYVWRGKAKADTPVISDISYRSDGSSVICWSNRGTTEMGIGTHDNSLGVQTVVPVHHEPQAKLANVKSGAFSSKSISGVAVSENHTYFSFGSGKPNAIIRYDAVQKEFFLLRRIERNCEIDIYGHDPDGLYSIYSNHIERFQISRTYTNIAPPSQTFKIAVQEYKILSAELIESEKLILTVYDSAYGSERMTLLLDLKEKKFKRFKLPLHGIAQTPTGNLVADNGQSLLTLFD</sequence>
<keyword evidence="6" id="KW-0175">Coiled coil</keyword>
<protein>
    <submittedName>
        <fullName evidence="8">Serine/threonine-protein kinase PknB</fullName>
        <ecNumber evidence="8">2.7.11.1</ecNumber>
    </submittedName>
</protein>
<dbReference type="PANTHER" id="PTHR43289:SF6">
    <property type="entry name" value="SERINE_THREONINE-PROTEIN KINASE NEKL-3"/>
    <property type="match status" value="1"/>
</dbReference>
<dbReference type="SMART" id="SM00220">
    <property type="entry name" value="S_TKc"/>
    <property type="match status" value="1"/>
</dbReference>
<dbReference type="GO" id="GO:0005524">
    <property type="term" value="F:ATP binding"/>
    <property type="evidence" value="ECO:0007669"/>
    <property type="project" value="UniProtKB-UniRule"/>
</dbReference>
<proteinExistence type="predicted"/>
<dbReference type="Proteomes" id="UP000320672">
    <property type="component" value="Chromosome"/>
</dbReference>
<evidence type="ECO:0000256" key="1">
    <source>
        <dbReference type="ARBA" id="ARBA00022679"/>
    </source>
</evidence>
<dbReference type="InterPro" id="IPR017441">
    <property type="entry name" value="Protein_kinase_ATP_BS"/>
</dbReference>
<dbReference type="OrthoDB" id="286089at2"/>
<gene>
    <name evidence="8" type="primary">pknB_8</name>
    <name evidence="8" type="ORF">FF011L_22690</name>
</gene>
<evidence type="ECO:0000256" key="6">
    <source>
        <dbReference type="SAM" id="Coils"/>
    </source>
</evidence>
<dbReference type="EC" id="2.7.11.1" evidence="8"/>
<dbReference type="PROSITE" id="PS00107">
    <property type="entry name" value="PROTEIN_KINASE_ATP"/>
    <property type="match status" value="1"/>
</dbReference>
<dbReference type="CDD" id="cd14014">
    <property type="entry name" value="STKc_PknB_like"/>
    <property type="match status" value="1"/>
</dbReference>
<evidence type="ECO:0000313" key="9">
    <source>
        <dbReference type="Proteomes" id="UP000320672"/>
    </source>
</evidence>
<keyword evidence="2 5" id="KW-0547">Nucleotide-binding</keyword>
<name>A0A517MF43_9BACT</name>
<keyword evidence="4 5" id="KW-0067">ATP-binding</keyword>
<accession>A0A517MF43</accession>
<evidence type="ECO:0000256" key="3">
    <source>
        <dbReference type="ARBA" id="ARBA00022777"/>
    </source>
</evidence>
<evidence type="ECO:0000256" key="4">
    <source>
        <dbReference type="ARBA" id="ARBA00022840"/>
    </source>
</evidence>
<dbReference type="InterPro" id="IPR008271">
    <property type="entry name" value="Ser/Thr_kinase_AS"/>
</dbReference>
<dbReference type="GO" id="GO:0004674">
    <property type="term" value="F:protein serine/threonine kinase activity"/>
    <property type="evidence" value="ECO:0007669"/>
    <property type="project" value="UniProtKB-EC"/>
</dbReference>
<feature type="coiled-coil region" evidence="6">
    <location>
        <begin position="505"/>
        <end position="602"/>
    </location>
</feature>
<feature type="domain" description="Protein kinase" evidence="7">
    <location>
        <begin position="187"/>
        <end position="447"/>
    </location>
</feature>
<reference evidence="8 9" key="1">
    <citation type="submission" date="2019-02" db="EMBL/GenBank/DDBJ databases">
        <title>Deep-cultivation of Planctomycetes and their phenomic and genomic characterization uncovers novel biology.</title>
        <authorList>
            <person name="Wiegand S."/>
            <person name="Jogler M."/>
            <person name="Boedeker C."/>
            <person name="Pinto D."/>
            <person name="Vollmers J."/>
            <person name="Rivas-Marin E."/>
            <person name="Kohn T."/>
            <person name="Peeters S.H."/>
            <person name="Heuer A."/>
            <person name="Rast P."/>
            <person name="Oberbeckmann S."/>
            <person name="Bunk B."/>
            <person name="Jeske O."/>
            <person name="Meyerdierks A."/>
            <person name="Storesund J.E."/>
            <person name="Kallscheuer N."/>
            <person name="Luecker S."/>
            <person name="Lage O.M."/>
            <person name="Pohl T."/>
            <person name="Merkel B.J."/>
            <person name="Hornburger P."/>
            <person name="Mueller R.-W."/>
            <person name="Bruemmer F."/>
            <person name="Labrenz M."/>
            <person name="Spormann A.M."/>
            <person name="Op den Camp H."/>
            <person name="Overmann J."/>
            <person name="Amann R."/>
            <person name="Jetten M.S.M."/>
            <person name="Mascher T."/>
            <person name="Medema M.H."/>
            <person name="Devos D.P."/>
            <person name="Kaster A.-K."/>
            <person name="Ovreas L."/>
            <person name="Rohde M."/>
            <person name="Galperin M.Y."/>
            <person name="Jogler C."/>
        </authorList>
    </citation>
    <scope>NUCLEOTIDE SEQUENCE [LARGE SCALE GENOMIC DNA]</scope>
    <source>
        <strain evidence="8 9">FF011L</strain>
    </source>
</reference>
<evidence type="ECO:0000313" key="8">
    <source>
        <dbReference type="EMBL" id="QDS93499.1"/>
    </source>
</evidence>
<dbReference type="InterPro" id="IPR000719">
    <property type="entry name" value="Prot_kinase_dom"/>
</dbReference>
<dbReference type="EMBL" id="CP036262">
    <property type="protein sequence ID" value="QDS93499.1"/>
    <property type="molecule type" value="Genomic_DNA"/>
</dbReference>
<dbReference type="PROSITE" id="PS00108">
    <property type="entry name" value="PROTEIN_KINASE_ST"/>
    <property type="match status" value="1"/>
</dbReference>
<dbReference type="SUPFAM" id="SSF56112">
    <property type="entry name" value="Protein kinase-like (PK-like)"/>
    <property type="match status" value="1"/>
</dbReference>
<feature type="binding site" evidence="5">
    <location>
        <position position="216"/>
    </location>
    <ligand>
        <name>ATP</name>
        <dbReference type="ChEBI" id="CHEBI:30616"/>
    </ligand>
</feature>
<dbReference type="Gene3D" id="3.30.200.20">
    <property type="entry name" value="Phosphorylase Kinase, domain 1"/>
    <property type="match status" value="1"/>
</dbReference>
<keyword evidence="1 8" id="KW-0808">Transferase</keyword>
<dbReference type="KEGG" id="rml:FF011L_22690"/>
<dbReference type="AlphaFoldDB" id="A0A517MF43"/>
<keyword evidence="9" id="KW-1185">Reference proteome</keyword>
<keyword evidence="3 8" id="KW-0418">Kinase</keyword>
<dbReference type="Gene3D" id="1.10.510.10">
    <property type="entry name" value="Transferase(Phosphotransferase) domain 1"/>
    <property type="match status" value="1"/>
</dbReference>
<dbReference type="InterPro" id="IPR011009">
    <property type="entry name" value="Kinase-like_dom_sf"/>
</dbReference>
<dbReference type="PANTHER" id="PTHR43289">
    <property type="entry name" value="MITOGEN-ACTIVATED PROTEIN KINASE KINASE KINASE 20-RELATED"/>
    <property type="match status" value="1"/>
</dbReference>
<dbReference type="Pfam" id="PF00069">
    <property type="entry name" value="Pkinase"/>
    <property type="match status" value="1"/>
</dbReference>
<evidence type="ECO:0000256" key="2">
    <source>
        <dbReference type="ARBA" id="ARBA00022741"/>
    </source>
</evidence>
<dbReference type="PROSITE" id="PS50011">
    <property type="entry name" value="PROTEIN_KINASE_DOM"/>
    <property type="match status" value="1"/>
</dbReference>
<evidence type="ECO:0000259" key="7">
    <source>
        <dbReference type="PROSITE" id="PS50011"/>
    </source>
</evidence>